<comment type="caution">
    <text evidence="2">The sequence shown here is derived from an EMBL/GenBank/DDBJ whole genome shotgun (WGS) entry which is preliminary data.</text>
</comment>
<organism evidence="2 3">
    <name type="scientific">Cerrena zonata</name>
    <dbReference type="NCBI Taxonomy" id="2478898"/>
    <lineage>
        <taxon>Eukaryota</taxon>
        <taxon>Fungi</taxon>
        <taxon>Dikarya</taxon>
        <taxon>Basidiomycota</taxon>
        <taxon>Agaricomycotina</taxon>
        <taxon>Agaricomycetes</taxon>
        <taxon>Polyporales</taxon>
        <taxon>Cerrenaceae</taxon>
        <taxon>Cerrena</taxon>
    </lineage>
</organism>
<dbReference type="EMBL" id="JASBNA010000007">
    <property type="protein sequence ID" value="KAK7690304.1"/>
    <property type="molecule type" value="Genomic_DNA"/>
</dbReference>
<evidence type="ECO:0000313" key="2">
    <source>
        <dbReference type="EMBL" id="KAK7690304.1"/>
    </source>
</evidence>
<accession>A0AAW0GGE4</accession>
<reference evidence="2 3" key="1">
    <citation type="submission" date="2022-09" db="EMBL/GenBank/DDBJ databases">
        <authorList>
            <person name="Palmer J.M."/>
        </authorList>
    </citation>
    <scope>NUCLEOTIDE SEQUENCE [LARGE SCALE GENOMIC DNA]</scope>
    <source>
        <strain evidence="2 3">DSM 7382</strain>
    </source>
</reference>
<evidence type="ECO:0000256" key="1">
    <source>
        <dbReference type="SAM" id="MobiDB-lite"/>
    </source>
</evidence>
<feature type="compositionally biased region" description="Basic and acidic residues" evidence="1">
    <location>
        <begin position="79"/>
        <end position="90"/>
    </location>
</feature>
<dbReference type="Proteomes" id="UP001385951">
    <property type="component" value="Unassembled WGS sequence"/>
</dbReference>
<proteinExistence type="predicted"/>
<sequence>MVLTVYDSTSDTATNCRSPYSQVSYHSSPYNIDARMSSTAQPPHGLRDIVDLVRSKHTASNAEDEHPQDPPLGILPRPPRHEESAAEQAEHSTTVADIHTAMKERGATKDEPKTATYEDAFRRTRS</sequence>
<evidence type="ECO:0000313" key="3">
    <source>
        <dbReference type="Proteomes" id="UP001385951"/>
    </source>
</evidence>
<keyword evidence="3" id="KW-1185">Reference proteome</keyword>
<feature type="region of interest" description="Disordered" evidence="1">
    <location>
        <begin position="52"/>
        <end position="126"/>
    </location>
</feature>
<gene>
    <name evidence="2" type="ORF">QCA50_006961</name>
</gene>
<dbReference type="AlphaFoldDB" id="A0AAW0GGE4"/>
<feature type="compositionally biased region" description="Basic and acidic residues" evidence="1">
    <location>
        <begin position="100"/>
        <end position="113"/>
    </location>
</feature>
<name>A0AAW0GGE4_9APHY</name>
<protein>
    <submittedName>
        <fullName evidence="2">Uncharacterized protein</fullName>
    </submittedName>
</protein>
<feature type="region of interest" description="Disordered" evidence="1">
    <location>
        <begin position="1"/>
        <end position="25"/>
    </location>
</feature>